<sequence>MGNRRFIVLDIQADYPLENIKPHIFYRITLEISKENRRYFYIFILNGNFYFENLSYRKKELMTLEDSLEVYYCCSIEKVKRFITKTNISHLLKRDKKISLETIDDLRIVLMECGYKREIKFNEFHEAERELKSDFSKWHKYDDFHFIAKKLNPNANPGDVKMGSTPFGSTIILDMISDRRKQNVPDCIKEEIIYWTNTMLEEYLIDIKDVRFLLHAEIEFKVIGTLYRNYRVEIIMIGENRKQLHKAHFCLCDCEKEQENAMEEYFKNELFPDKVVDIKGDSA</sequence>
<reference evidence="1" key="1">
    <citation type="submission" date="2018-09" db="EMBL/GenBank/DDBJ databases">
        <title>Murine metabolic-syndrome-specific gut microbial biobank.</title>
        <authorList>
            <person name="Liu C."/>
        </authorList>
    </citation>
    <scope>NUCLEOTIDE SEQUENCE</scope>
    <source>
        <strain evidence="1">D42-62</strain>
    </source>
</reference>
<dbReference type="RefSeq" id="WP_160559316.1">
    <property type="nucleotide sequence ID" value="NZ_QZDT01000006.1"/>
</dbReference>
<organism evidence="1 2">
    <name type="scientific">Parablautia muri</name>
    <dbReference type="NCBI Taxonomy" id="2320879"/>
    <lineage>
        <taxon>Bacteria</taxon>
        <taxon>Bacillati</taxon>
        <taxon>Bacillota</taxon>
        <taxon>Clostridia</taxon>
        <taxon>Lachnospirales</taxon>
        <taxon>Lachnospiraceae</taxon>
        <taxon>Parablautia</taxon>
    </lineage>
</organism>
<dbReference type="AlphaFoldDB" id="A0A9X5BFA6"/>
<evidence type="ECO:0000313" key="1">
    <source>
        <dbReference type="EMBL" id="NBJ92227.1"/>
    </source>
</evidence>
<dbReference type="Proteomes" id="UP001154420">
    <property type="component" value="Unassembled WGS sequence"/>
</dbReference>
<comment type="caution">
    <text evidence="1">The sequence shown here is derived from an EMBL/GenBank/DDBJ whole genome shotgun (WGS) entry which is preliminary data.</text>
</comment>
<keyword evidence="2" id="KW-1185">Reference proteome</keyword>
<name>A0A9X5BFA6_9FIRM</name>
<gene>
    <name evidence="1" type="ORF">D5281_06370</name>
</gene>
<dbReference type="OrthoDB" id="9812381at2"/>
<evidence type="ECO:0000313" key="2">
    <source>
        <dbReference type="Proteomes" id="UP001154420"/>
    </source>
</evidence>
<proteinExistence type="predicted"/>
<accession>A0A9X5BFA6</accession>
<protein>
    <submittedName>
        <fullName evidence="1">Uncharacterized protein</fullName>
    </submittedName>
</protein>
<dbReference type="EMBL" id="QZDT01000006">
    <property type="protein sequence ID" value="NBJ92227.1"/>
    <property type="molecule type" value="Genomic_DNA"/>
</dbReference>